<dbReference type="GO" id="GO:0004803">
    <property type="term" value="F:transposase activity"/>
    <property type="evidence" value="ECO:0007669"/>
    <property type="project" value="InterPro"/>
</dbReference>
<name>A0A316GZU7_9SPHI</name>
<dbReference type="InterPro" id="IPR047647">
    <property type="entry name" value="ISAs1_transpos"/>
</dbReference>
<organism evidence="2 3">
    <name type="scientific">Mucilaginibacter oryzae</name>
    <dbReference type="NCBI Taxonomy" id="468058"/>
    <lineage>
        <taxon>Bacteria</taxon>
        <taxon>Pseudomonadati</taxon>
        <taxon>Bacteroidota</taxon>
        <taxon>Sphingobacteriia</taxon>
        <taxon>Sphingobacteriales</taxon>
        <taxon>Sphingobacteriaceae</taxon>
        <taxon>Mucilaginibacter</taxon>
    </lineage>
</organism>
<proteinExistence type="predicted"/>
<sequence length="108" mass="12262">CQRTDKQSGKQSEETRYYISSLPATPSVIARAVRSHWAIENNLHWSLDVVFKEDASLKKKGNAAQNYHIIAKMALTMIERETSSKASKPQKRRRAALDDEYRSLLLAG</sequence>
<dbReference type="GO" id="GO:0006313">
    <property type="term" value="P:DNA transposition"/>
    <property type="evidence" value="ECO:0007669"/>
    <property type="project" value="InterPro"/>
</dbReference>
<feature type="domain" description="Transposase IS4-like" evidence="1">
    <location>
        <begin position="3"/>
        <end position="77"/>
    </location>
</feature>
<dbReference type="PANTHER" id="PTHR30298">
    <property type="entry name" value="H REPEAT-ASSOCIATED PREDICTED TRANSPOSASE"/>
    <property type="match status" value="1"/>
</dbReference>
<protein>
    <submittedName>
        <fullName evidence="2">DDE family transposase</fullName>
    </submittedName>
</protein>
<evidence type="ECO:0000313" key="2">
    <source>
        <dbReference type="EMBL" id="PWK69284.1"/>
    </source>
</evidence>
<dbReference type="Pfam" id="PF01609">
    <property type="entry name" value="DDE_Tnp_1"/>
    <property type="match status" value="1"/>
</dbReference>
<dbReference type="PANTHER" id="PTHR30298:SF0">
    <property type="entry name" value="PROTEIN YBFL-RELATED"/>
    <property type="match status" value="1"/>
</dbReference>
<dbReference type="Proteomes" id="UP000245678">
    <property type="component" value="Unassembled WGS sequence"/>
</dbReference>
<keyword evidence="3" id="KW-1185">Reference proteome</keyword>
<dbReference type="NCBIfam" id="NF033564">
    <property type="entry name" value="transpos_ISAs1"/>
    <property type="match status" value="1"/>
</dbReference>
<dbReference type="GO" id="GO:0003677">
    <property type="term" value="F:DNA binding"/>
    <property type="evidence" value="ECO:0007669"/>
    <property type="project" value="InterPro"/>
</dbReference>
<dbReference type="AlphaFoldDB" id="A0A316GZU7"/>
<accession>A0A316GZU7</accession>
<dbReference type="EMBL" id="QGHA01000016">
    <property type="protein sequence ID" value="PWK69284.1"/>
    <property type="molecule type" value="Genomic_DNA"/>
</dbReference>
<dbReference type="InterPro" id="IPR002559">
    <property type="entry name" value="Transposase_11"/>
</dbReference>
<dbReference type="RefSeq" id="WP_109610486.1">
    <property type="nucleotide sequence ID" value="NZ_QGHA01000016.1"/>
</dbReference>
<evidence type="ECO:0000259" key="1">
    <source>
        <dbReference type="Pfam" id="PF01609"/>
    </source>
</evidence>
<evidence type="ECO:0000313" key="3">
    <source>
        <dbReference type="Proteomes" id="UP000245678"/>
    </source>
</evidence>
<dbReference type="InterPro" id="IPR051698">
    <property type="entry name" value="Transposase_11-like"/>
</dbReference>
<feature type="non-terminal residue" evidence="2">
    <location>
        <position position="1"/>
    </location>
</feature>
<reference evidence="2 3" key="1">
    <citation type="submission" date="2018-05" db="EMBL/GenBank/DDBJ databases">
        <title>Genomic Encyclopedia of Archaeal and Bacterial Type Strains, Phase II (KMG-II): from individual species to whole genera.</title>
        <authorList>
            <person name="Goeker M."/>
        </authorList>
    </citation>
    <scope>NUCLEOTIDE SEQUENCE [LARGE SCALE GENOMIC DNA]</scope>
    <source>
        <strain evidence="2 3">DSM 19975</strain>
    </source>
</reference>
<comment type="caution">
    <text evidence="2">The sequence shown here is derived from an EMBL/GenBank/DDBJ whole genome shotgun (WGS) entry which is preliminary data.</text>
</comment>
<gene>
    <name evidence="2" type="ORF">LX99_04783</name>
</gene>